<dbReference type="AlphaFoldDB" id="A0A1H0W974"/>
<sequence>MATISPELIGGVTWFSGVDWGKGATTVDDFAEFVGAAMPGLLRYGHALTGNPHDAADLVQGVLEKIGSRWGVVVRKTGDPLAYTRRAMANAHVSRWRRSRRESLVSDIPDTAVTRERYAFEDEPLWHALRDLPPRQRAVVVLRYYEGLSEIEIAQTLGVSQGTVKSQASKAMATLRTKLAATVEGRYQS</sequence>
<reference evidence="8" key="1">
    <citation type="submission" date="2016-10" db="EMBL/GenBank/DDBJ databases">
        <authorList>
            <person name="Varghese N."/>
            <person name="Submissions S."/>
        </authorList>
    </citation>
    <scope>NUCLEOTIDE SEQUENCE [LARGE SCALE GENOMIC DNA]</scope>
    <source>
        <strain evidence="8">IBRC-M 10655</strain>
    </source>
</reference>
<dbReference type="CDD" id="cd06171">
    <property type="entry name" value="Sigma70_r4"/>
    <property type="match status" value="1"/>
</dbReference>
<feature type="domain" description="HTH luxR-type" evidence="6">
    <location>
        <begin position="129"/>
        <end position="183"/>
    </location>
</feature>
<dbReference type="InterPro" id="IPR013324">
    <property type="entry name" value="RNA_pol_sigma_r3/r4-like"/>
</dbReference>
<dbReference type="Gene3D" id="1.10.1740.10">
    <property type="match status" value="1"/>
</dbReference>
<evidence type="ECO:0000256" key="5">
    <source>
        <dbReference type="ARBA" id="ARBA00023163"/>
    </source>
</evidence>
<dbReference type="InterPro" id="IPR036388">
    <property type="entry name" value="WH-like_DNA-bd_sf"/>
</dbReference>
<dbReference type="EMBL" id="FNJB01000019">
    <property type="protein sequence ID" value="SDP87294.1"/>
    <property type="molecule type" value="Genomic_DNA"/>
</dbReference>
<dbReference type="InterPro" id="IPR039425">
    <property type="entry name" value="RNA_pol_sigma-70-like"/>
</dbReference>
<dbReference type="InterPro" id="IPR000792">
    <property type="entry name" value="Tscrpt_reg_LuxR_C"/>
</dbReference>
<keyword evidence="3" id="KW-0731">Sigma factor</keyword>
<dbReference type="InterPro" id="IPR014284">
    <property type="entry name" value="RNA_pol_sigma-70_dom"/>
</dbReference>
<dbReference type="Gene3D" id="1.10.10.10">
    <property type="entry name" value="Winged helix-like DNA-binding domain superfamily/Winged helix DNA-binding domain"/>
    <property type="match status" value="1"/>
</dbReference>
<keyword evidence="5" id="KW-0804">Transcription</keyword>
<dbReference type="PANTHER" id="PTHR43133:SF50">
    <property type="entry name" value="ECF RNA POLYMERASE SIGMA FACTOR SIGM"/>
    <property type="match status" value="1"/>
</dbReference>
<dbReference type="SUPFAM" id="SSF88946">
    <property type="entry name" value="Sigma2 domain of RNA polymerase sigma factors"/>
    <property type="match status" value="1"/>
</dbReference>
<comment type="similarity">
    <text evidence="1">Belongs to the sigma-70 factor family. ECF subfamily.</text>
</comment>
<organism evidence="7 8">
    <name type="scientific">Actinokineospora alba</name>
    <dbReference type="NCBI Taxonomy" id="504798"/>
    <lineage>
        <taxon>Bacteria</taxon>
        <taxon>Bacillati</taxon>
        <taxon>Actinomycetota</taxon>
        <taxon>Actinomycetes</taxon>
        <taxon>Pseudonocardiales</taxon>
        <taxon>Pseudonocardiaceae</taxon>
        <taxon>Actinokineospora</taxon>
    </lineage>
</organism>
<evidence type="ECO:0000256" key="4">
    <source>
        <dbReference type="ARBA" id="ARBA00023125"/>
    </source>
</evidence>
<protein>
    <submittedName>
        <fullName evidence="7">RNA polymerase sigma-70 factor, sigma-E family</fullName>
    </submittedName>
</protein>
<dbReference type="OrthoDB" id="2046835at2"/>
<dbReference type="GO" id="GO:0016987">
    <property type="term" value="F:sigma factor activity"/>
    <property type="evidence" value="ECO:0007669"/>
    <property type="project" value="UniProtKB-KW"/>
</dbReference>
<dbReference type="GO" id="GO:0003677">
    <property type="term" value="F:DNA binding"/>
    <property type="evidence" value="ECO:0007669"/>
    <property type="project" value="UniProtKB-KW"/>
</dbReference>
<dbReference type="InterPro" id="IPR014325">
    <property type="entry name" value="RNA_pol_sigma-E_actinobac"/>
</dbReference>
<name>A0A1H0W974_9PSEU</name>
<keyword evidence="8" id="KW-1185">Reference proteome</keyword>
<dbReference type="InterPro" id="IPR013325">
    <property type="entry name" value="RNA_pol_sigma_r2"/>
</dbReference>
<keyword evidence="4" id="KW-0238">DNA-binding</keyword>
<dbReference type="GO" id="GO:0006352">
    <property type="term" value="P:DNA-templated transcription initiation"/>
    <property type="evidence" value="ECO:0007669"/>
    <property type="project" value="InterPro"/>
</dbReference>
<dbReference type="NCBIfam" id="TIGR02937">
    <property type="entry name" value="sigma70-ECF"/>
    <property type="match status" value="1"/>
</dbReference>
<evidence type="ECO:0000256" key="1">
    <source>
        <dbReference type="ARBA" id="ARBA00010641"/>
    </source>
</evidence>
<dbReference type="InterPro" id="IPR013249">
    <property type="entry name" value="RNA_pol_sigma70_r4_t2"/>
</dbReference>
<dbReference type="STRING" id="504798.SAMN05421871_115102"/>
<dbReference type="PANTHER" id="PTHR43133">
    <property type="entry name" value="RNA POLYMERASE ECF-TYPE SIGMA FACTO"/>
    <property type="match status" value="1"/>
</dbReference>
<dbReference type="NCBIfam" id="TIGR02983">
    <property type="entry name" value="SigE-fam_strep"/>
    <property type="match status" value="1"/>
</dbReference>
<gene>
    <name evidence="7" type="ORF">SAMN05192558_1194</name>
</gene>
<evidence type="ECO:0000256" key="3">
    <source>
        <dbReference type="ARBA" id="ARBA00023082"/>
    </source>
</evidence>
<proteinExistence type="inferred from homology"/>
<evidence type="ECO:0000259" key="6">
    <source>
        <dbReference type="SMART" id="SM00421"/>
    </source>
</evidence>
<dbReference type="SMART" id="SM00421">
    <property type="entry name" value="HTH_LUXR"/>
    <property type="match status" value="1"/>
</dbReference>
<dbReference type="Pfam" id="PF08281">
    <property type="entry name" value="Sigma70_r4_2"/>
    <property type="match status" value="1"/>
</dbReference>
<evidence type="ECO:0000313" key="7">
    <source>
        <dbReference type="EMBL" id="SDP87294.1"/>
    </source>
</evidence>
<evidence type="ECO:0000313" key="8">
    <source>
        <dbReference type="Proteomes" id="UP000199651"/>
    </source>
</evidence>
<dbReference type="Proteomes" id="UP000199651">
    <property type="component" value="Unassembled WGS sequence"/>
</dbReference>
<keyword evidence="2" id="KW-0805">Transcription regulation</keyword>
<dbReference type="SUPFAM" id="SSF88659">
    <property type="entry name" value="Sigma3 and sigma4 domains of RNA polymerase sigma factors"/>
    <property type="match status" value="1"/>
</dbReference>
<accession>A0A1H0W974</accession>
<evidence type="ECO:0000256" key="2">
    <source>
        <dbReference type="ARBA" id="ARBA00023015"/>
    </source>
</evidence>